<dbReference type="Proteomes" id="UP001234297">
    <property type="component" value="Chromosome 9"/>
</dbReference>
<name>A0ACC2KI82_PERAE</name>
<organism evidence="1 2">
    <name type="scientific">Persea americana</name>
    <name type="common">Avocado</name>
    <dbReference type="NCBI Taxonomy" id="3435"/>
    <lineage>
        <taxon>Eukaryota</taxon>
        <taxon>Viridiplantae</taxon>
        <taxon>Streptophyta</taxon>
        <taxon>Embryophyta</taxon>
        <taxon>Tracheophyta</taxon>
        <taxon>Spermatophyta</taxon>
        <taxon>Magnoliopsida</taxon>
        <taxon>Magnoliidae</taxon>
        <taxon>Laurales</taxon>
        <taxon>Lauraceae</taxon>
        <taxon>Persea</taxon>
    </lineage>
</organism>
<proteinExistence type="predicted"/>
<protein>
    <submittedName>
        <fullName evidence="1">Uncharacterized protein</fullName>
    </submittedName>
</protein>
<sequence>MATKGFSDKELLGAGGFGRVYHGVLRSKIQVAVKKISHGSRQGMREFVAEIASIGRIRHRNLVRLLGYCRRKGELLLVYDFMPNGSLDKLLFDQTKAPLSWGQRFHIVKGVATGLLYLHEEWVQVVLHRDIKASNVLLDHEMNGALGDFGLARLYDHGSDPQTTHMVGTFGYIAPELTRTGKATTGTDVFAFGVFLLEVACGRRPLSRSRSAEEGEEDLILVDYVVGCWKRGVILEAADTNLKGEYVVEELEMVLKLALLCSHPLVVCRPSMRQVVQFLDGSASFPNLSVDGFGGGHLNLGQDEGFDDFPMTFPSTVADSFFSGGR</sequence>
<gene>
    <name evidence="1" type="ORF">MRB53_029251</name>
</gene>
<reference evidence="1 2" key="1">
    <citation type="journal article" date="2022" name="Hortic Res">
        <title>A haplotype resolved chromosomal level avocado genome allows analysis of novel avocado genes.</title>
        <authorList>
            <person name="Nath O."/>
            <person name="Fletcher S.J."/>
            <person name="Hayward A."/>
            <person name="Shaw L.M."/>
            <person name="Masouleh A.K."/>
            <person name="Furtado A."/>
            <person name="Henry R.J."/>
            <person name="Mitter N."/>
        </authorList>
    </citation>
    <scope>NUCLEOTIDE SEQUENCE [LARGE SCALE GENOMIC DNA]</scope>
    <source>
        <strain evidence="2">cv. Hass</strain>
    </source>
</reference>
<evidence type="ECO:0000313" key="2">
    <source>
        <dbReference type="Proteomes" id="UP001234297"/>
    </source>
</evidence>
<comment type="caution">
    <text evidence="1">The sequence shown here is derived from an EMBL/GenBank/DDBJ whole genome shotgun (WGS) entry which is preliminary data.</text>
</comment>
<evidence type="ECO:0000313" key="1">
    <source>
        <dbReference type="EMBL" id="KAJ8620722.1"/>
    </source>
</evidence>
<accession>A0ACC2KI82</accession>
<dbReference type="EMBL" id="CM056817">
    <property type="protein sequence ID" value="KAJ8620722.1"/>
    <property type="molecule type" value="Genomic_DNA"/>
</dbReference>
<keyword evidence="2" id="KW-1185">Reference proteome</keyword>